<dbReference type="PANTHER" id="PTHR43434">
    <property type="entry name" value="PHOSPHOGLYCOLATE PHOSPHATASE"/>
    <property type="match status" value="1"/>
</dbReference>
<dbReference type="Proteomes" id="UP001183390">
    <property type="component" value="Unassembled WGS sequence"/>
</dbReference>
<dbReference type="EC" id="3.1.3.-" evidence="1"/>
<sequence length="286" mass="33092">MSLLITDLDNTLWDWFHMWHTSFSAMLNRLSELSGVPQNQLEAEIREVHQARATTEYSLLLDELPSLQERSPKSSPMQTYDEALHALNSARKNTISLYPGVKKTLREIKSRGVPVIAYTESISFWSEWRMRNTGLDGLIDTMYSSPDHDFPHGKTPESIRMYPSSDYGLKKTEHRHVRQGLLKPNKEVLRWILEDFSVDRRSTVYIGDSLMKDVAMAQEFGVHDVHAAYGVSHDREGYELLRRVSHWTEEDIRREKILAERPDIAPTRTAHKGFSELLDMFDFQGA</sequence>
<dbReference type="SUPFAM" id="SSF56784">
    <property type="entry name" value="HAD-like"/>
    <property type="match status" value="1"/>
</dbReference>
<dbReference type="InterPro" id="IPR023214">
    <property type="entry name" value="HAD_sf"/>
</dbReference>
<keyword evidence="2" id="KW-1185">Reference proteome</keyword>
<proteinExistence type="predicted"/>
<organism evidence="1 2">
    <name type="scientific">Nocardiopsis lambiniae</name>
    <dbReference type="NCBI Taxonomy" id="3075539"/>
    <lineage>
        <taxon>Bacteria</taxon>
        <taxon>Bacillati</taxon>
        <taxon>Actinomycetota</taxon>
        <taxon>Actinomycetes</taxon>
        <taxon>Streptosporangiales</taxon>
        <taxon>Nocardiopsidaceae</taxon>
        <taxon>Nocardiopsis</taxon>
    </lineage>
</organism>
<dbReference type="InterPro" id="IPR050155">
    <property type="entry name" value="HAD-like_hydrolase_sf"/>
</dbReference>
<dbReference type="RefSeq" id="WP_311511871.1">
    <property type="nucleotide sequence ID" value="NZ_JAVREP010000007.1"/>
</dbReference>
<evidence type="ECO:0000313" key="1">
    <source>
        <dbReference type="EMBL" id="MDT0329207.1"/>
    </source>
</evidence>
<protein>
    <submittedName>
        <fullName evidence="1">HAD family hydrolase</fullName>
        <ecNumber evidence="1">3.1.3.-</ecNumber>
    </submittedName>
</protein>
<dbReference type="PANTHER" id="PTHR43434:SF3">
    <property type="entry name" value="GMP_IMP NUCLEOTIDASE YRFG"/>
    <property type="match status" value="1"/>
</dbReference>
<dbReference type="EMBL" id="JAVREP010000007">
    <property type="protein sequence ID" value="MDT0329207.1"/>
    <property type="molecule type" value="Genomic_DNA"/>
</dbReference>
<keyword evidence="1" id="KW-0378">Hydrolase</keyword>
<comment type="caution">
    <text evidence="1">The sequence shown here is derived from an EMBL/GenBank/DDBJ whole genome shotgun (WGS) entry which is preliminary data.</text>
</comment>
<dbReference type="InterPro" id="IPR036412">
    <property type="entry name" value="HAD-like_sf"/>
</dbReference>
<dbReference type="SFLD" id="SFLDS00003">
    <property type="entry name" value="Haloacid_Dehalogenase"/>
    <property type="match status" value="1"/>
</dbReference>
<dbReference type="SFLD" id="SFLDG01129">
    <property type="entry name" value="C1.5:_HAD__Beta-PGM__Phosphata"/>
    <property type="match status" value="1"/>
</dbReference>
<dbReference type="GO" id="GO:0016787">
    <property type="term" value="F:hydrolase activity"/>
    <property type="evidence" value="ECO:0007669"/>
    <property type="project" value="UniProtKB-KW"/>
</dbReference>
<reference evidence="2" key="1">
    <citation type="submission" date="2023-07" db="EMBL/GenBank/DDBJ databases">
        <title>30 novel species of actinomycetes from the DSMZ collection.</title>
        <authorList>
            <person name="Nouioui I."/>
        </authorList>
    </citation>
    <scope>NUCLEOTIDE SEQUENCE [LARGE SCALE GENOMIC DNA]</scope>
    <source>
        <strain evidence="2">DSM 44743</strain>
    </source>
</reference>
<evidence type="ECO:0000313" key="2">
    <source>
        <dbReference type="Proteomes" id="UP001183390"/>
    </source>
</evidence>
<accession>A0ABU2M965</accession>
<dbReference type="Pfam" id="PF00702">
    <property type="entry name" value="Hydrolase"/>
    <property type="match status" value="1"/>
</dbReference>
<dbReference type="Pfam" id="PF13242">
    <property type="entry name" value="Hydrolase_like"/>
    <property type="match status" value="1"/>
</dbReference>
<dbReference type="Gene3D" id="3.40.50.1000">
    <property type="entry name" value="HAD superfamily/HAD-like"/>
    <property type="match status" value="1"/>
</dbReference>
<name>A0ABU2M965_9ACTN</name>
<gene>
    <name evidence="1" type="ORF">RM479_12365</name>
</gene>